<dbReference type="Pfam" id="PF13855">
    <property type="entry name" value="LRR_8"/>
    <property type="match status" value="3"/>
</dbReference>
<organism evidence="11 12">
    <name type="scientific">Mya arenaria</name>
    <name type="common">Soft-shell clam</name>
    <dbReference type="NCBI Taxonomy" id="6604"/>
    <lineage>
        <taxon>Eukaryota</taxon>
        <taxon>Metazoa</taxon>
        <taxon>Spiralia</taxon>
        <taxon>Lophotrochozoa</taxon>
        <taxon>Mollusca</taxon>
        <taxon>Bivalvia</taxon>
        <taxon>Autobranchia</taxon>
        <taxon>Heteroconchia</taxon>
        <taxon>Euheterodonta</taxon>
        <taxon>Imparidentia</taxon>
        <taxon>Neoheterodontei</taxon>
        <taxon>Myida</taxon>
        <taxon>Myoidea</taxon>
        <taxon>Myidae</taxon>
        <taxon>Mya</taxon>
    </lineage>
</organism>
<evidence type="ECO:0000256" key="5">
    <source>
        <dbReference type="ARBA" id="ARBA00022737"/>
    </source>
</evidence>
<dbReference type="PANTHER" id="PTHR24365:SF541">
    <property type="entry name" value="PROTEIN TOLL-RELATED"/>
    <property type="match status" value="1"/>
</dbReference>
<evidence type="ECO:0000256" key="1">
    <source>
        <dbReference type="ARBA" id="ARBA00004167"/>
    </source>
</evidence>
<dbReference type="EMBL" id="CP111013">
    <property type="protein sequence ID" value="WAQ95452.1"/>
    <property type="molecule type" value="Genomic_DNA"/>
</dbReference>
<dbReference type="PROSITE" id="PS51450">
    <property type="entry name" value="LRR"/>
    <property type="match status" value="1"/>
</dbReference>
<accession>A0ABY7DCQ8</accession>
<keyword evidence="7 10" id="KW-0472">Membrane</keyword>
<gene>
    <name evidence="11" type="ORF">MAR_028142</name>
</gene>
<comment type="subcellular location">
    <subcellularLocation>
        <location evidence="1">Membrane</location>
        <topology evidence="1">Single-pass membrane protein</topology>
    </subcellularLocation>
</comment>
<name>A0ABY7DCQ8_MYAAR</name>
<keyword evidence="4" id="KW-0732">Signal</keyword>
<evidence type="ECO:0000256" key="4">
    <source>
        <dbReference type="ARBA" id="ARBA00022729"/>
    </source>
</evidence>
<dbReference type="Gene3D" id="3.80.10.10">
    <property type="entry name" value="Ribonuclease Inhibitor"/>
    <property type="match status" value="4"/>
</dbReference>
<evidence type="ECO:0000256" key="7">
    <source>
        <dbReference type="ARBA" id="ARBA00023136"/>
    </source>
</evidence>
<dbReference type="SUPFAM" id="SSF52058">
    <property type="entry name" value="L domain-like"/>
    <property type="match status" value="1"/>
</dbReference>
<evidence type="ECO:0000256" key="2">
    <source>
        <dbReference type="ARBA" id="ARBA00022614"/>
    </source>
</evidence>
<dbReference type="PANTHER" id="PTHR24365">
    <property type="entry name" value="TOLL-LIKE RECEPTOR"/>
    <property type="match status" value="1"/>
</dbReference>
<dbReference type="InterPro" id="IPR035897">
    <property type="entry name" value="Toll_tir_struct_dom_sf"/>
</dbReference>
<protein>
    <submittedName>
        <fullName evidence="11">TLR4-like protein</fullName>
    </submittedName>
</protein>
<dbReference type="SMART" id="SM00369">
    <property type="entry name" value="LRR_TYP"/>
    <property type="match status" value="7"/>
</dbReference>
<evidence type="ECO:0000313" key="12">
    <source>
        <dbReference type="Proteomes" id="UP001164746"/>
    </source>
</evidence>
<evidence type="ECO:0000256" key="3">
    <source>
        <dbReference type="ARBA" id="ARBA00022692"/>
    </source>
</evidence>
<evidence type="ECO:0000313" key="11">
    <source>
        <dbReference type="EMBL" id="WAQ95452.1"/>
    </source>
</evidence>
<evidence type="ECO:0000256" key="6">
    <source>
        <dbReference type="ARBA" id="ARBA00022989"/>
    </source>
</evidence>
<evidence type="ECO:0000256" key="10">
    <source>
        <dbReference type="SAM" id="Phobius"/>
    </source>
</evidence>
<dbReference type="Proteomes" id="UP001164746">
    <property type="component" value="Chromosome 2"/>
</dbReference>
<dbReference type="InterPro" id="IPR001611">
    <property type="entry name" value="Leu-rich_rpt"/>
</dbReference>
<keyword evidence="3 10" id="KW-0812">Transmembrane</keyword>
<keyword evidence="12" id="KW-1185">Reference proteome</keyword>
<sequence>MQFIDANNIPIAGFQYECFVWILLLVVTNGRYEEMGEHLSPNGDCTKITRDASNSSAAINGSKCSTESIGCGKQLACDGKLFDSIPVKYPDISDPICSLNLSNNAISDIPNKAFSLTSLQLEYILYLYLDANIIRFICPEGFNGLSNLQFLNLSANKHLTWPDSFMNGIFAPMVRLESLNLQGSKFSNFTGLGKEMKMLKNLRNLSLSPSSGIGHYFFEKEFLELKNLTFISFYDMPGDCKIYNISDNAFENVPYVKVLNLANCHIKTISRQALKPLNSSLRELHLSHNDELEFSGMNDALAGLENSTALITLRASQIHQFLGIGMALKVDDIQYLKTLKALAHLFLDLNKIEIFDKQILHPTYMLPRSLRTFTLAGNRLVAGEYMNYMYKITNITFLDISRQHLNYNPFSLYGIPNGVQTTRLVDVNSFIDNTTQTINVNEDFVKFFYGEMATSDWGDIYEKGFFKFTLDCTCNDTGASKELGLICIPPDIKTIKWSNSHIYTQIYPLILCVTKALSSLDLSRNILYKWKGPILGLQHLKKLDLSDNYCRKISDWFFIGFTDLEDLNISQNNLTSNFKPGSPNYNADILFTNLKNLKILDMSEIRITTLSKSVFQNLIFLERLELDNNYLTVLSFELKSNSFQRLSIAGIKLTFLPEAITHYLDTQATKHNVTLNMPFLGLECSCEQLPFWKWLNTTKVTIKVNNGDRCMLNGKPQRLENHSDYLKVVNTLEHVECIDRTWVTWAISGSSALVAVVLTLIISTIVYRNRWKLRYVYYSRKRRYVHTGFDRLFSNDAMISYAKGKASFIKNSVVPSLQDTHDLSQRLSCGRKTVLFIDKEYLADSWCKYDMNIAVVESVETTRKLIIVVRMDGLNADRMPIEVLRLLRNERSLDYPDSENDSELETFWNKLAIEIRKID</sequence>
<dbReference type="InterPro" id="IPR032675">
    <property type="entry name" value="LRR_dom_sf"/>
</dbReference>
<dbReference type="SUPFAM" id="SSF52200">
    <property type="entry name" value="Toll/Interleukin receptor TIR domain"/>
    <property type="match status" value="1"/>
</dbReference>
<keyword evidence="8" id="KW-0675">Receptor</keyword>
<keyword evidence="5" id="KW-0677">Repeat</keyword>
<reference evidence="11" key="1">
    <citation type="submission" date="2022-11" db="EMBL/GenBank/DDBJ databases">
        <title>Centuries of genome instability and evolution in soft-shell clam transmissible cancer (bioRxiv).</title>
        <authorList>
            <person name="Hart S.F.M."/>
            <person name="Yonemitsu M.A."/>
            <person name="Giersch R.M."/>
            <person name="Beal B.F."/>
            <person name="Arriagada G."/>
            <person name="Davis B.W."/>
            <person name="Ostrander E.A."/>
            <person name="Goff S.P."/>
            <person name="Metzger M.J."/>
        </authorList>
    </citation>
    <scope>NUCLEOTIDE SEQUENCE</scope>
    <source>
        <strain evidence="11">MELC-2E11</strain>
        <tissue evidence="11">Siphon/mantle</tissue>
    </source>
</reference>
<dbReference type="InterPro" id="IPR003591">
    <property type="entry name" value="Leu-rich_rpt_typical-subtyp"/>
</dbReference>
<dbReference type="Gene3D" id="3.40.50.10140">
    <property type="entry name" value="Toll/interleukin-1 receptor homology (TIR) domain"/>
    <property type="match status" value="1"/>
</dbReference>
<proteinExistence type="predicted"/>
<evidence type="ECO:0000256" key="9">
    <source>
        <dbReference type="ARBA" id="ARBA00023180"/>
    </source>
</evidence>
<feature type="transmembrane region" description="Helical" evidence="10">
    <location>
        <begin position="742"/>
        <end position="767"/>
    </location>
</feature>
<evidence type="ECO:0000256" key="8">
    <source>
        <dbReference type="ARBA" id="ARBA00023170"/>
    </source>
</evidence>
<keyword evidence="9" id="KW-0325">Glycoprotein</keyword>
<keyword evidence="2" id="KW-0433">Leucine-rich repeat</keyword>
<dbReference type="SUPFAM" id="SSF52047">
    <property type="entry name" value="RNI-like"/>
    <property type="match status" value="1"/>
</dbReference>
<keyword evidence="6 10" id="KW-1133">Transmembrane helix</keyword>